<dbReference type="HAMAP" id="MF_00795">
    <property type="entry name" value="CutC"/>
    <property type="match status" value="1"/>
</dbReference>
<dbReference type="PANTHER" id="PTHR12598">
    <property type="entry name" value="COPPER HOMEOSTASIS PROTEIN CUTC"/>
    <property type="match status" value="1"/>
</dbReference>
<dbReference type="EMBL" id="VSSQ01000930">
    <property type="protein sequence ID" value="MPM03172.1"/>
    <property type="molecule type" value="Genomic_DNA"/>
</dbReference>
<dbReference type="Pfam" id="PF03932">
    <property type="entry name" value="CutC"/>
    <property type="match status" value="1"/>
</dbReference>
<organism evidence="3">
    <name type="scientific">bioreactor metagenome</name>
    <dbReference type="NCBI Taxonomy" id="1076179"/>
    <lineage>
        <taxon>unclassified sequences</taxon>
        <taxon>metagenomes</taxon>
        <taxon>ecological metagenomes</taxon>
    </lineage>
</organism>
<comment type="similarity">
    <text evidence="1">Belongs to the CutC family.</text>
</comment>
<dbReference type="GO" id="GO:0005507">
    <property type="term" value="F:copper ion binding"/>
    <property type="evidence" value="ECO:0007669"/>
    <property type="project" value="TreeGrafter"/>
</dbReference>
<evidence type="ECO:0000313" key="3">
    <source>
        <dbReference type="EMBL" id="MPM03172.1"/>
    </source>
</evidence>
<dbReference type="FunFam" id="3.20.20.380:FF:000001">
    <property type="entry name" value="Copper homeostasis protein CutC"/>
    <property type="match status" value="1"/>
</dbReference>
<sequence length="242" mass="25953">MNTLEVVATSLESLEEAIAGGADRIELCSNLFCGGTTPSAGLIQAAVSESNVPVHVLIRPRTGDFIYDKSEMNEICRDIEFAKQCGAAGVVCGFLMPDGSVDKEITQLIVELASPLSVTFNRAFDICRDPVQALEDIIEAGCQRLLTSGQKNTAAEGRDLIAQLVQQAGDRIIIMPGSGVSAENLPLLLETGAHEFHMSGSVNRPSLSTFHNKSVHLSDNPVRECQIQMTSKEKVAAVKQLL</sequence>
<dbReference type="Gene3D" id="3.20.20.380">
    <property type="entry name" value="Copper homeostasis (CutC) domain"/>
    <property type="match status" value="1"/>
</dbReference>
<evidence type="ECO:0000256" key="1">
    <source>
        <dbReference type="ARBA" id="ARBA00007768"/>
    </source>
</evidence>
<dbReference type="InterPro" id="IPR036822">
    <property type="entry name" value="CutC-like_dom_sf"/>
</dbReference>
<dbReference type="PANTHER" id="PTHR12598:SF0">
    <property type="entry name" value="COPPER HOMEOSTASIS PROTEIN CUTC HOMOLOG"/>
    <property type="match status" value="1"/>
</dbReference>
<dbReference type="AlphaFoldDB" id="A0A644WHD0"/>
<comment type="caution">
    <text evidence="3">The sequence shown here is derived from an EMBL/GenBank/DDBJ whole genome shotgun (WGS) entry which is preliminary data.</text>
</comment>
<protein>
    <recommendedName>
        <fullName evidence="2">Copper homeostasis protein cutC homolog</fullName>
    </recommendedName>
</protein>
<proteinExistence type="inferred from homology"/>
<name>A0A644WHD0_9ZZZZ</name>
<gene>
    <name evidence="3" type="primary">cutC_15</name>
    <name evidence="3" type="ORF">SDC9_49436</name>
</gene>
<accession>A0A644WHD0</accession>
<reference evidence="3" key="1">
    <citation type="submission" date="2019-08" db="EMBL/GenBank/DDBJ databases">
        <authorList>
            <person name="Kucharzyk K."/>
            <person name="Murdoch R.W."/>
            <person name="Higgins S."/>
            <person name="Loffler F."/>
        </authorList>
    </citation>
    <scope>NUCLEOTIDE SEQUENCE</scope>
</reference>
<evidence type="ECO:0000256" key="2">
    <source>
        <dbReference type="ARBA" id="ARBA00019014"/>
    </source>
</evidence>
<dbReference type="SUPFAM" id="SSF110395">
    <property type="entry name" value="CutC-like"/>
    <property type="match status" value="1"/>
</dbReference>
<dbReference type="InterPro" id="IPR005627">
    <property type="entry name" value="CutC-like"/>
</dbReference>